<dbReference type="GO" id="GO:0004497">
    <property type="term" value="F:monooxygenase activity"/>
    <property type="evidence" value="ECO:0007669"/>
    <property type="project" value="UniProtKB-KW"/>
</dbReference>
<dbReference type="STRING" id="1443111.Z949_959"/>
<keyword evidence="2" id="KW-0503">Monooxygenase</keyword>
<dbReference type="PANTHER" id="PTHR13789:SF268">
    <property type="entry name" value="5-METHYLPHENAZINE-1-CARBOXYLATE 1-MONOOXYGENASE"/>
    <property type="match status" value="1"/>
</dbReference>
<dbReference type="AlphaFoldDB" id="A0A420DJK6"/>
<accession>A0A420DJK6</accession>
<dbReference type="Gene3D" id="3.30.9.30">
    <property type="match status" value="1"/>
</dbReference>
<dbReference type="EMBL" id="RAQK01000002">
    <property type="protein sequence ID" value="RKE94388.1"/>
    <property type="molecule type" value="Genomic_DNA"/>
</dbReference>
<keyword evidence="5" id="KW-1185">Reference proteome</keyword>
<proteinExistence type="predicted"/>
<dbReference type="PANTHER" id="PTHR13789">
    <property type="entry name" value="MONOOXYGENASE"/>
    <property type="match status" value="1"/>
</dbReference>
<name>A0A420DJK6_9RHOB</name>
<evidence type="ECO:0000259" key="3">
    <source>
        <dbReference type="Pfam" id="PF01494"/>
    </source>
</evidence>
<dbReference type="Proteomes" id="UP000284407">
    <property type="component" value="Unassembled WGS sequence"/>
</dbReference>
<gene>
    <name evidence="4" type="ORF">C8N30_3513</name>
</gene>
<evidence type="ECO:0000313" key="5">
    <source>
        <dbReference type="Proteomes" id="UP000284407"/>
    </source>
</evidence>
<sequence length="431" mass="47080">MTVLIAGGGISGLVLALSCHQVGIPFQVFESASQMRPLGVGINLQPSAVRELFDLGLEAKLDDVGIPLRDYGLYTKRGLHVWTEPRGRDAGYDWPAYSVHRGRLHMLLYNEVIRRAGPDVIQTGQRVTAFDTVGGKAHLSLTDRAGAQRKVEGAVAIGADGIHSAIRRQMQPLEDAPHWGGAMLWRGTTQAKPFLSGGSMVLIGHDGLRFVTYPISSPAPRTGLATINWICNLQFDPAQKFRKEDYSRAANLADFLPAFEQIKFDWLDAPALIRGADEIFEYPMVDRDPLERWAVGRVTLMGDAAHAAYPVGSNGAGAGITDARKLVAAFLAHGLTPKALDTYEAEMLPVTSKIILMNRTAGPDKILDIVENRCGGQFERIEDVIPHTEMADHAATYKRIAGYGVEQTNNRPPIIAQGARFDPRIEIGQNK</sequence>
<reference evidence="4 5" key="1">
    <citation type="submission" date="2018-09" db="EMBL/GenBank/DDBJ databases">
        <title>Genomic Encyclopedia of Archaeal and Bacterial Type Strains, Phase II (KMG-II): from individual species to whole genera.</title>
        <authorList>
            <person name="Goeker M."/>
        </authorList>
    </citation>
    <scope>NUCLEOTIDE SEQUENCE [LARGE SCALE GENOMIC DNA]</scope>
    <source>
        <strain evidence="4 5">DSM 11458</strain>
    </source>
</reference>
<organism evidence="4 5">
    <name type="scientific">Sulfitobacter guttiformis</name>
    <dbReference type="NCBI Taxonomy" id="74349"/>
    <lineage>
        <taxon>Bacteria</taxon>
        <taxon>Pseudomonadati</taxon>
        <taxon>Pseudomonadota</taxon>
        <taxon>Alphaproteobacteria</taxon>
        <taxon>Rhodobacterales</taxon>
        <taxon>Roseobacteraceae</taxon>
        <taxon>Sulfitobacter</taxon>
    </lineage>
</organism>
<dbReference type="GO" id="GO:0071949">
    <property type="term" value="F:FAD binding"/>
    <property type="evidence" value="ECO:0007669"/>
    <property type="project" value="InterPro"/>
</dbReference>
<feature type="domain" description="FAD-binding" evidence="3">
    <location>
        <begin position="2"/>
        <end position="354"/>
    </location>
</feature>
<dbReference type="InterPro" id="IPR036188">
    <property type="entry name" value="FAD/NAD-bd_sf"/>
</dbReference>
<dbReference type="SUPFAM" id="SSF54373">
    <property type="entry name" value="FAD-linked reductases, C-terminal domain"/>
    <property type="match status" value="1"/>
</dbReference>
<evidence type="ECO:0000256" key="2">
    <source>
        <dbReference type="ARBA" id="ARBA00023033"/>
    </source>
</evidence>
<evidence type="ECO:0000256" key="1">
    <source>
        <dbReference type="ARBA" id="ARBA00023002"/>
    </source>
</evidence>
<comment type="caution">
    <text evidence="4">The sequence shown here is derived from an EMBL/GenBank/DDBJ whole genome shotgun (WGS) entry which is preliminary data.</text>
</comment>
<protein>
    <submittedName>
        <fullName evidence="4">2-polyprenyl-6-methoxyphenol hydroxylase-like FAD-dependent oxidoreductase</fullName>
    </submittedName>
</protein>
<evidence type="ECO:0000313" key="4">
    <source>
        <dbReference type="EMBL" id="RKE94388.1"/>
    </source>
</evidence>
<dbReference type="InterPro" id="IPR050493">
    <property type="entry name" value="FAD-dep_Monooxygenase_BioMet"/>
</dbReference>
<dbReference type="SUPFAM" id="SSF51905">
    <property type="entry name" value="FAD/NAD(P)-binding domain"/>
    <property type="match status" value="1"/>
</dbReference>
<dbReference type="OrthoDB" id="4230779at2"/>
<dbReference type="Gene3D" id="3.50.50.60">
    <property type="entry name" value="FAD/NAD(P)-binding domain"/>
    <property type="match status" value="1"/>
</dbReference>
<dbReference type="InterPro" id="IPR002938">
    <property type="entry name" value="FAD-bd"/>
</dbReference>
<dbReference type="PRINTS" id="PR00420">
    <property type="entry name" value="RNGMNOXGNASE"/>
</dbReference>
<dbReference type="Pfam" id="PF01494">
    <property type="entry name" value="FAD_binding_3"/>
    <property type="match status" value="1"/>
</dbReference>
<keyword evidence="1" id="KW-0560">Oxidoreductase</keyword>
<dbReference type="NCBIfam" id="NF005720">
    <property type="entry name" value="PRK07538.1"/>
    <property type="match status" value="1"/>
</dbReference>